<feature type="compositionally biased region" description="Low complexity" evidence="1">
    <location>
        <begin position="721"/>
        <end position="732"/>
    </location>
</feature>
<dbReference type="InterPro" id="IPR036514">
    <property type="entry name" value="SGNH_hydro_sf"/>
</dbReference>
<accession>A0AAD6NME2</accession>
<protein>
    <recommendedName>
        <fullName evidence="2">SGNH hydrolase-type esterase domain-containing protein</fullName>
    </recommendedName>
</protein>
<dbReference type="Pfam" id="PF13472">
    <property type="entry name" value="Lipase_GDSL_2"/>
    <property type="match status" value="1"/>
</dbReference>
<evidence type="ECO:0000313" key="4">
    <source>
        <dbReference type="Proteomes" id="UP001221413"/>
    </source>
</evidence>
<dbReference type="EMBL" id="JAQGDS010000002">
    <property type="protein sequence ID" value="KAJ6263200.1"/>
    <property type="molecule type" value="Genomic_DNA"/>
</dbReference>
<feature type="region of interest" description="Disordered" evidence="1">
    <location>
        <begin position="707"/>
        <end position="889"/>
    </location>
</feature>
<comment type="caution">
    <text evidence="3">The sequence shown here is derived from an EMBL/GenBank/DDBJ whole genome shotgun (WGS) entry which is preliminary data.</text>
</comment>
<dbReference type="AlphaFoldDB" id="A0AAD6NME2"/>
<dbReference type="Proteomes" id="UP001221413">
    <property type="component" value="Unassembled WGS sequence"/>
</dbReference>
<dbReference type="InterPro" id="IPR013830">
    <property type="entry name" value="SGNH_hydro"/>
</dbReference>
<feature type="region of interest" description="Disordered" evidence="1">
    <location>
        <begin position="1"/>
        <end position="43"/>
    </location>
</feature>
<proteinExistence type="predicted"/>
<evidence type="ECO:0000256" key="1">
    <source>
        <dbReference type="SAM" id="MobiDB-lite"/>
    </source>
</evidence>
<dbReference type="PANTHER" id="PTHR14209">
    <property type="entry name" value="ISOAMYL ACETATE-HYDROLYZING ESTERASE 1"/>
    <property type="match status" value="1"/>
</dbReference>
<feature type="compositionally biased region" description="Polar residues" evidence="1">
    <location>
        <begin position="752"/>
        <end position="776"/>
    </location>
</feature>
<feature type="compositionally biased region" description="Low complexity" evidence="1">
    <location>
        <begin position="807"/>
        <end position="820"/>
    </location>
</feature>
<name>A0AAD6NME2_DREDA</name>
<reference evidence="3" key="1">
    <citation type="submission" date="2023-01" db="EMBL/GenBank/DDBJ databases">
        <title>The chitinases involved in constricting ring structure development in the nematode-trapping fungus Drechslerella dactyloides.</title>
        <authorList>
            <person name="Wang R."/>
            <person name="Zhang L."/>
            <person name="Tang P."/>
            <person name="Li S."/>
            <person name="Liang L."/>
        </authorList>
    </citation>
    <scope>NUCLEOTIDE SEQUENCE</scope>
    <source>
        <strain evidence="3">YMF1.00031</strain>
    </source>
</reference>
<dbReference type="PANTHER" id="PTHR14209:SF19">
    <property type="entry name" value="ISOAMYL ACETATE-HYDROLYZING ESTERASE 1 HOMOLOG"/>
    <property type="match status" value="1"/>
</dbReference>
<dbReference type="SUPFAM" id="SSF52266">
    <property type="entry name" value="SGNH hydrolase"/>
    <property type="match status" value="1"/>
</dbReference>
<feature type="region of interest" description="Disordered" evidence="1">
    <location>
        <begin position="666"/>
        <end position="689"/>
    </location>
</feature>
<keyword evidence="4" id="KW-1185">Reference proteome</keyword>
<feature type="domain" description="SGNH hydrolase-type esterase" evidence="2">
    <location>
        <begin position="60"/>
        <end position="202"/>
    </location>
</feature>
<feature type="compositionally biased region" description="Polar residues" evidence="1">
    <location>
        <begin position="873"/>
        <end position="889"/>
    </location>
</feature>
<feature type="compositionally biased region" description="Basic and acidic residues" evidence="1">
    <location>
        <begin position="1"/>
        <end position="17"/>
    </location>
</feature>
<evidence type="ECO:0000313" key="3">
    <source>
        <dbReference type="EMBL" id="KAJ6263200.1"/>
    </source>
</evidence>
<dbReference type="InterPro" id="IPR045136">
    <property type="entry name" value="Iah1-like"/>
</dbReference>
<evidence type="ECO:0000259" key="2">
    <source>
        <dbReference type="Pfam" id="PF13472"/>
    </source>
</evidence>
<gene>
    <name evidence="3" type="ORF">Dda_1761</name>
</gene>
<dbReference type="Gene3D" id="3.40.50.1110">
    <property type="entry name" value="SGNH hydrolase"/>
    <property type="match status" value="1"/>
</dbReference>
<sequence length="911" mass="99735">MRNKDLLPTEEHRDKGRSPTSNPEPASLVSGTRLGDKNKDSRGYNASNARVIVDDVIPPVGGSLDLKLLVIFFGANDAAMPGCFQHVDMAEYKEHIKAFATHPHVKEHGAKVIIVTPPPICEHKTYPSNDRKNAVTRQYADAAIAVAEETGSAVVDLWHVFMEHAGWKEGDPLLGEIGTPKSKKLEDLLSDGLHLTGKGYQLYYDTFMSVLEEKLPEIHNYKRGYPNWADAPRYEGKIEMLGMAQFGVDDFWKLQHEVKELKASQSAIMKRLQRIERRDEEATRIKSLWKSPNLFPTLLSSSSSVANQAQTNGVPSSYHHSSRSETTNLHFDDLDTQAHIEPYADLESELPRRGASRANSVRFDDAIQNHWINDPHDSVEDNYFPASRSISQLGGHMLSERSASSKSDGRHNSLNSHSVGFDNQSFFDADLGVPLVNSSSSHSAVSRPPKIEWASTAQISCRLNPFAEESFTAYISSASVDSVIDFDIVSKLNLRESLRHRENGKLQIQLSLYFFESDILSSSSGDHNMSKVTVEFTVLVTEKDGICPSSIVMGNDVLMARQADISFSRQQLDIQLDDGTRAAIRFAGAPLTVTHPIPDKLVNSITPVGAAPTTVIERPYTAQSIGRKDSRFTRTFQEKAGSSPGTPFNGNNEFDFASSQIKPTVEPTLELPQPPPQPETSGERMGQGSSAILDSVEDTQSPRRVNADLTGAHQPKPIPTSPWSLSSSAAMSQEGGLPEPKSPLPNLDSMVPSASQQSQETAPTDTESGKSETNAATKPDESQKPAEQQPRKRPGMKILRPTRLNATSSNSSQRTPSSSTWNVPKSAIEPISISRELGNGEEKIDSPLRPIPPTTPSESNRRKSDATWGSVRPPSTNGANGSQKKYGTVKETVSNPIGGATAFSWMSPKQA</sequence>
<organism evidence="3 4">
    <name type="scientific">Drechslerella dactyloides</name>
    <name type="common">Nematode-trapping fungus</name>
    <name type="synonym">Arthrobotrys dactyloides</name>
    <dbReference type="NCBI Taxonomy" id="74499"/>
    <lineage>
        <taxon>Eukaryota</taxon>
        <taxon>Fungi</taxon>
        <taxon>Dikarya</taxon>
        <taxon>Ascomycota</taxon>
        <taxon>Pezizomycotina</taxon>
        <taxon>Orbiliomycetes</taxon>
        <taxon>Orbiliales</taxon>
        <taxon>Orbiliaceae</taxon>
        <taxon>Drechslerella</taxon>
    </lineage>
</organism>